<dbReference type="Proteomes" id="UP000316360">
    <property type="component" value="Unassembled WGS sequence"/>
</dbReference>
<protein>
    <submittedName>
        <fullName evidence="2">LPS-assembly protein LptD</fullName>
    </submittedName>
</protein>
<gene>
    <name evidence="2" type="ORF">E3J84_07550</name>
</gene>
<feature type="domain" description="LptD C-terminal" evidence="1">
    <location>
        <begin position="303"/>
        <end position="650"/>
    </location>
</feature>
<name>A0A523RNJ3_UNCAE</name>
<proteinExistence type="predicted"/>
<sequence length="698" mass="82582">MLCIREEFLLPGKEMNSLKTKKQGRSFWGKISNFKQGKTIPIWFLGIGASFSFVLSSSFAAEGIPQFKLQADHLEWTQETSSIVGWGNVSLEYEDISIKADNLKVNLETSDLLVEGEVRIQIKERVIEGKNLKYNLKRKEGMIQSPRGKEGSFFYRAKEAYLSSETIELREVNFTTCNLSPPHYSIRMGNVSIRFKEETVMKNIAFYFKGLPFPVFWVPYFVQYIRKENRVIFPVFSYSKFAGLSIQTGYNFYASPSFQTKFRLDYRTKKGWAQGIDVSYRLKIGEGELDSYFAREIGSAEGRWAVRLRHQYTFSPSTYLKLRLERVSDENFLTEYFNEEYKTSYLYIGHQGVGYNMGVLMEPAVNLEFETNFIERLPQIQLNFGSQRIGESRFYSEKKMEIINFRKEEKSIIRADGFLDFSFPFTLLKERFRIRPKLGYHLFYYWYEKEGEKLEAYRSIPYQELSLVSEIGNQYGNYTHIVRPSLSYYHSSEIKNDFELPFELESYEKRTGEIHPQNLIKLNFTNYLYSGKRRVMTGEIKTSCDLTKKEKKFSLLEGKFLLNPSLPLINYFDFSFLYHFYEKKYKEVKANLGLKDSSWNMKLGVERYIDGQVRTDIIAQGNFKVGEKWEISGYLRYNLEKKNIQEEVFSLQRDLHCWTVRLFLKEKPEREYWIGLYIKALPQHWIRYHPMIKLLEIH</sequence>
<comment type="caution">
    <text evidence="2">The sequence shown here is derived from an EMBL/GenBank/DDBJ whole genome shotgun (WGS) entry which is preliminary data.</text>
</comment>
<evidence type="ECO:0000259" key="1">
    <source>
        <dbReference type="Pfam" id="PF04453"/>
    </source>
</evidence>
<evidence type="ECO:0000313" key="3">
    <source>
        <dbReference type="Proteomes" id="UP000316360"/>
    </source>
</evidence>
<evidence type="ECO:0000313" key="2">
    <source>
        <dbReference type="EMBL" id="TET07340.1"/>
    </source>
</evidence>
<organism evidence="2 3">
    <name type="scientific">Aerophobetes bacterium</name>
    <dbReference type="NCBI Taxonomy" id="2030807"/>
    <lineage>
        <taxon>Bacteria</taxon>
        <taxon>Candidatus Aerophobota</taxon>
    </lineage>
</organism>
<dbReference type="PANTHER" id="PTHR30189">
    <property type="entry name" value="LPS-ASSEMBLY PROTEIN"/>
    <property type="match status" value="1"/>
</dbReference>
<dbReference type="AlphaFoldDB" id="A0A523RNJ3"/>
<dbReference type="EMBL" id="SOKJ01000429">
    <property type="protein sequence ID" value="TET07340.1"/>
    <property type="molecule type" value="Genomic_DNA"/>
</dbReference>
<dbReference type="Pfam" id="PF04453">
    <property type="entry name" value="LptD"/>
    <property type="match status" value="1"/>
</dbReference>
<dbReference type="PANTHER" id="PTHR30189:SF1">
    <property type="entry name" value="LPS-ASSEMBLY PROTEIN LPTD"/>
    <property type="match status" value="1"/>
</dbReference>
<dbReference type="GO" id="GO:1990351">
    <property type="term" value="C:transporter complex"/>
    <property type="evidence" value="ECO:0007669"/>
    <property type="project" value="TreeGrafter"/>
</dbReference>
<dbReference type="InterPro" id="IPR007543">
    <property type="entry name" value="LptD_C"/>
</dbReference>
<accession>A0A523RNJ3</accession>
<dbReference type="InterPro" id="IPR050218">
    <property type="entry name" value="LptD"/>
</dbReference>
<dbReference type="GO" id="GO:0061024">
    <property type="term" value="P:membrane organization"/>
    <property type="evidence" value="ECO:0007669"/>
    <property type="project" value="InterPro"/>
</dbReference>
<dbReference type="GO" id="GO:0009279">
    <property type="term" value="C:cell outer membrane"/>
    <property type="evidence" value="ECO:0007669"/>
    <property type="project" value="TreeGrafter"/>
</dbReference>
<reference evidence="2 3" key="1">
    <citation type="submission" date="2019-03" db="EMBL/GenBank/DDBJ databases">
        <title>Metabolic potential of uncultured bacteria and archaea associated with petroleum seepage in deep-sea sediments.</title>
        <authorList>
            <person name="Dong X."/>
            <person name="Hubert C."/>
        </authorList>
    </citation>
    <scope>NUCLEOTIDE SEQUENCE [LARGE SCALE GENOMIC DNA]</scope>
    <source>
        <strain evidence="2">E44_bin7</strain>
    </source>
</reference>